<dbReference type="Proteomes" id="UP001156641">
    <property type="component" value="Unassembled WGS sequence"/>
</dbReference>
<reference evidence="3" key="1">
    <citation type="journal article" date="2019" name="Int. J. Syst. Evol. Microbiol.">
        <title>The Global Catalogue of Microorganisms (GCM) 10K type strain sequencing project: providing services to taxonomists for standard genome sequencing and annotation.</title>
        <authorList>
            <consortium name="The Broad Institute Genomics Platform"/>
            <consortium name="The Broad Institute Genome Sequencing Center for Infectious Disease"/>
            <person name="Wu L."/>
            <person name="Ma J."/>
        </authorList>
    </citation>
    <scope>NUCLEOTIDE SEQUENCE [LARGE SCALE GENOMIC DNA]</scope>
    <source>
        <strain evidence="3">NBRC 112502</strain>
    </source>
</reference>
<protein>
    <recommendedName>
        <fullName evidence="4">AsnC family protein</fullName>
    </recommendedName>
</protein>
<evidence type="ECO:0000313" key="3">
    <source>
        <dbReference type="Proteomes" id="UP001156641"/>
    </source>
</evidence>
<keyword evidence="3" id="KW-1185">Reference proteome</keyword>
<evidence type="ECO:0008006" key="4">
    <source>
        <dbReference type="Google" id="ProtNLM"/>
    </source>
</evidence>
<comment type="caution">
    <text evidence="2">The sequence shown here is derived from an EMBL/GenBank/DDBJ whole genome shotgun (WGS) entry which is preliminary data.</text>
</comment>
<organism evidence="2 3">
    <name type="scientific">Acidocella aquatica</name>
    <dbReference type="NCBI Taxonomy" id="1922313"/>
    <lineage>
        <taxon>Bacteria</taxon>
        <taxon>Pseudomonadati</taxon>
        <taxon>Pseudomonadota</taxon>
        <taxon>Alphaproteobacteria</taxon>
        <taxon>Acetobacterales</taxon>
        <taxon>Acidocellaceae</taxon>
        <taxon>Acidocella</taxon>
    </lineage>
</organism>
<gene>
    <name evidence="2" type="ORF">GCM10010909_22580</name>
</gene>
<feature type="region of interest" description="Disordered" evidence="1">
    <location>
        <begin position="65"/>
        <end position="94"/>
    </location>
</feature>
<proteinExistence type="predicted"/>
<accession>A0ABQ6A7A2</accession>
<name>A0ABQ6A7A2_9PROT</name>
<dbReference type="EMBL" id="BSOS01000067">
    <property type="protein sequence ID" value="GLR67577.1"/>
    <property type="molecule type" value="Genomic_DNA"/>
</dbReference>
<dbReference type="RefSeq" id="WP_284258317.1">
    <property type="nucleotide sequence ID" value="NZ_BSOS01000067.1"/>
</dbReference>
<sequence length="94" mass="9948">MPKARVWTAAADEAIRDMRAGGATWAEIGRTLGLSRNTVIERGRRLCAVAPVKVVAVAAGDVVSDDPNRGPLRAGHPLSWGLLTSEPYPQGGCR</sequence>
<evidence type="ECO:0000313" key="2">
    <source>
        <dbReference type="EMBL" id="GLR67577.1"/>
    </source>
</evidence>
<evidence type="ECO:0000256" key="1">
    <source>
        <dbReference type="SAM" id="MobiDB-lite"/>
    </source>
</evidence>